<proteinExistence type="predicted"/>
<reference evidence="2 3" key="1">
    <citation type="submission" date="2005-09" db="EMBL/GenBank/DDBJ databases">
        <authorList>
            <person name="Mural R.J."/>
            <person name="Li P.W."/>
            <person name="Adams M.D."/>
            <person name="Amanatides P.G."/>
            <person name="Baden-Tillson H."/>
            <person name="Barnstead M."/>
            <person name="Chin S.H."/>
            <person name="Dew I."/>
            <person name="Evans C.A."/>
            <person name="Ferriera S."/>
            <person name="Flanigan M."/>
            <person name="Fosler C."/>
            <person name="Glodek A."/>
            <person name="Gu Z."/>
            <person name="Holt R.A."/>
            <person name="Jennings D."/>
            <person name="Kraft C.L."/>
            <person name="Lu F."/>
            <person name="Nguyen T."/>
            <person name="Nusskern D.R."/>
            <person name="Pfannkoch C.M."/>
            <person name="Sitter C."/>
            <person name="Sutton G.G."/>
            <person name="Venter J.C."/>
            <person name="Wang Z."/>
            <person name="Woodage T."/>
            <person name="Zheng X.H."/>
            <person name="Zhong F."/>
        </authorList>
    </citation>
    <scope>NUCLEOTIDE SEQUENCE [LARGE SCALE GENOMIC DNA]</scope>
    <source>
        <strain>BN</strain>
        <strain evidence="3">Sprague-Dawley</strain>
    </source>
</reference>
<sequence>MEKGERDRKRQTEEREGGASSTTQEG</sequence>
<feature type="compositionally biased region" description="Basic and acidic residues" evidence="1">
    <location>
        <begin position="1"/>
        <end position="17"/>
    </location>
</feature>
<dbReference type="AlphaFoldDB" id="A6I656"/>
<organism evidence="2 3">
    <name type="scientific">Rattus norvegicus</name>
    <name type="common">Rat</name>
    <dbReference type="NCBI Taxonomy" id="10116"/>
    <lineage>
        <taxon>Eukaryota</taxon>
        <taxon>Metazoa</taxon>
        <taxon>Chordata</taxon>
        <taxon>Craniata</taxon>
        <taxon>Vertebrata</taxon>
        <taxon>Euteleostomi</taxon>
        <taxon>Mammalia</taxon>
        <taxon>Eutheria</taxon>
        <taxon>Euarchontoglires</taxon>
        <taxon>Glires</taxon>
        <taxon>Rodentia</taxon>
        <taxon>Myomorpha</taxon>
        <taxon>Muroidea</taxon>
        <taxon>Muridae</taxon>
        <taxon>Murinae</taxon>
        <taxon>Rattus</taxon>
    </lineage>
</organism>
<dbReference type="EMBL" id="CH473956">
    <property type="protein sequence ID" value="EDM18524.1"/>
    <property type="molecule type" value="Genomic_DNA"/>
</dbReference>
<gene>
    <name evidence="2" type="ORF">rCG_39875</name>
</gene>
<evidence type="ECO:0000313" key="3">
    <source>
        <dbReference type="Proteomes" id="UP000234681"/>
    </source>
</evidence>
<protein>
    <submittedName>
        <fullName evidence="2">RCG39875</fullName>
    </submittedName>
</protein>
<dbReference type="Proteomes" id="UP000234681">
    <property type="component" value="Chromosome 1"/>
</dbReference>
<feature type="region of interest" description="Disordered" evidence="1">
    <location>
        <begin position="1"/>
        <end position="26"/>
    </location>
</feature>
<evidence type="ECO:0000256" key="1">
    <source>
        <dbReference type="SAM" id="MobiDB-lite"/>
    </source>
</evidence>
<name>A6I656_RAT</name>
<accession>A6I656</accession>
<evidence type="ECO:0000313" key="2">
    <source>
        <dbReference type="EMBL" id="EDM18524.1"/>
    </source>
</evidence>